<dbReference type="EMBL" id="RCZP01000027">
    <property type="protein sequence ID" value="TPG49631.1"/>
    <property type="molecule type" value="Genomic_DNA"/>
</dbReference>
<dbReference type="NCBIfam" id="NF005559">
    <property type="entry name" value="PRK07231.1"/>
    <property type="match status" value="1"/>
</dbReference>
<keyword evidence="2 3" id="KW-0560">Oxidoreductase</keyword>
<dbReference type="Proteomes" id="UP000317078">
    <property type="component" value="Unassembled WGS sequence"/>
</dbReference>
<comment type="similarity">
    <text evidence="1">Belongs to the short-chain dehydrogenases/reductases (SDR) family.</text>
</comment>
<dbReference type="Gene3D" id="3.40.50.720">
    <property type="entry name" value="NAD(P)-binding Rossmann-like Domain"/>
    <property type="match status" value="1"/>
</dbReference>
<sequence>MAAAPSEAPPARPLLASRRALVTGASSGIGLAVARGLAAAGAAVAVNYHSQAAPAEKLVAEIRAAGGQAVALGADVSDEGEVAGLVDRTVAEFGGLDVLVANSGIQKDAPVGQMSLSDWNAVLSLNLTGQFLCCREAIRAFRAQPPRERGARGSIVCMSSVHELIPWAGHVNYAAAKGGVRMMMQTLAQEMAPERVRVNAIAPGAIRTPINKEAWGTPEALERLLKLIPYGRIGEPEDVARAAAWLASDEADYVTGVTLFVDGGMALYPGFVGNG</sequence>
<dbReference type="NCBIfam" id="NF009466">
    <property type="entry name" value="PRK12826.1-2"/>
    <property type="match status" value="1"/>
</dbReference>
<evidence type="ECO:0000256" key="1">
    <source>
        <dbReference type="ARBA" id="ARBA00006484"/>
    </source>
</evidence>
<dbReference type="InterPro" id="IPR036291">
    <property type="entry name" value="NAD(P)-bd_dom_sf"/>
</dbReference>
<proteinExistence type="inferred from homology"/>
<dbReference type="PROSITE" id="PS00061">
    <property type="entry name" value="ADH_SHORT"/>
    <property type="match status" value="1"/>
</dbReference>
<name>A0A502FJQ1_9PROT</name>
<dbReference type="RefSeq" id="WP_140885681.1">
    <property type="nucleotide sequence ID" value="NZ_RCZP01000027.1"/>
</dbReference>
<evidence type="ECO:0000313" key="4">
    <source>
        <dbReference type="Proteomes" id="UP000317078"/>
    </source>
</evidence>
<dbReference type="PRINTS" id="PR00081">
    <property type="entry name" value="GDHRDH"/>
</dbReference>
<dbReference type="OrthoDB" id="9809287at2"/>
<protein>
    <submittedName>
        <fullName evidence="3">Glucose 1-dehydrogenase</fullName>
        <ecNumber evidence="3">1.1.1.47</ecNumber>
    </submittedName>
</protein>
<dbReference type="Pfam" id="PF13561">
    <property type="entry name" value="adh_short_C2"/>
    <property type="match status" value="1"/>
</dbReference>
<comment type="caution">
    <text evidence="3">The sequence shown here is derived from an EMBL/GenBank/DDBJ whole genome shotgun (WGS) entry which is preliminary data.</text>
</comment>
<dbReference type="SUPFAM" id="SSF51735">
    <property type="entry name" value="NAD(P)-binding Rossmann-fold domains"/>
    <property type="match status" value="1"/>
</dbReference>
<dbReference type="PRINTS" id="PR00080">
    <property type="entry name" value="SDRFAMILY"/>
</dbReference>
<gene>
    <name evidence="3" type="ORF">EAH89_20925</name>
</gene>
<dbReference type="PANTHER" id="PTHR43639:SF1">
    <property type="entry name" value="SHORT-CHAIN DEHYDROGENASE_REDUCTASE FAMILY PROTEIN"/>
    <property type="match status" value="1"/>
</dbReference>
<keyword evidence="4" id="KW-1185">Reference proteome</keyword>
<dbReference type="AlphaFoldDB" id="A0A502FJQ1"/>
<dbReference type="InterPro" id="IPR002347">
    <property type="entry name" value="SDR_fam"/>
</dbReference>
<dbReference type="GO" id="GO:0047936">
    <property type="term" value="F:glucose 1-dehydrogenase [NAD(P)+] activity"/>
    <property type="evidence" value="ECO:0007669"/>
    <property type="project" value="UniProtKB-EC"/>
</dbReference>
<evidence type="ECO:0000313" key="3">
    <source>
        <dbReference type="EMBL" id="TPG49631.1"/>
    </source>
</evidence>
<dbReference type="EC" id="1.1.1.47" evidence="3"/>
<dbReference type="PANTHER" id="PTHR43639">
    <property type="entry name" value="OXIDOREDUCTASE, SHORT-CHAIN DEHYDROGENASE/REDUCTASE FAMILY (AFU_ORTHOLOGUE AFUA_5G02870)"/>
    <property type="match status" value="1"/>
</dbReference>
<organism evidence="3 4">
    <name type="scientific">Muricoccus nepalensis</name>
    <dbReference type="NCBI Taxonomy" id="1854500"/>
    <lineage>
        <taxon>Bacteria</taxon>
        <taxon>Pseudomonadati</taxon>
        <taxon>Pseudomonadota</taxon>
        <taxon>Alphaproteobacteria</taxon>
        <taxon>Acetobacterales</taxon>
        <taxon>Roseomonadaceae</taxon>
        <taxon>Muricoccus</taxon>
    </lineage>
</organism>
<evidence type="ECO:0000256" key="2">
    <source>
        <dbReference type="ARBA" id="ARBA00023002"/>
    </source>
</evidence>
<accession>A0A502FJQ1</accession>
<dbReference type="InterPro" id="IPR020904">
    <property type="entry name" value="Sc_DH/Rdtase_CS"/>
</dbReference>
<reference evidence="3 4" key="1">
    <citation type="journal article" date="2019" name="Environ. Microbiol.">
        <title>Species interactions and distinct microbial communities in high Arctic permafrost affected cryosols are associated with the CH4 and CO2 gas fluxes.</title>
        <authorList>
            <person name="Altshuler I."/>
            <person name="Hamel J."/>
            <person name="Turney S."/>
            <person name="Magnuson E."/>
            <person name="Levesque R."/>
            <person name="Greer C."/>
            <person name="Whyte L.G."/>
        </authorList>
    </citation>
    <scope>NUCLEOTIDE SEQUENCE [LARGE SCALE GENOMIC DNA]</scope>
    <source>
        <strain evidence="3 4">S9.3B</strain>
    </source>
</reference>
<dbReference type="FunFam" id="3.40.50.720:FF:000084">
    <property type="entry name" value="Short-chain dehydrogenase reductase"/>
    <property type="match status" value="1"/>
</dbReference>